<gene>
    <name evidence="1" type="ORF">LOTGIDRAFT_160059</name>
</gene>
<reference evidence="1 2" key="1">
    <citation type="journal article" date="2013" name="Nature">
        <title>Insights into bilaterian evolution from three spiralian genomes.</title>
        <authorList>
            <person name="Simakov O."/>
            <person name="Marletaz F."/>
            <person name="Cho S.J."/>
            <person name="Edsinger-Gonzales E."/>
            <person name="Havlak P."/>
            <person name="Hellsten U."/>
            <person name="Kuo D.H."/>
            <person name="Larsson T."/>
            <person name="Lv J."/>
            <person name="Arendt D."/>
            <person name="Savage R."/>
            <person name="Osoegawa K."/>
            <person name="de Jong P."/>
            <person name="Grimwood J."/>
            <person name="Chapman J.A."/>
            <person name="Shapiro H."/>
            <person name="Aerts A."/>
            <person name="Otillar R.P."/>
            <person name="Terry A.Y."/>
            <person name="Boore J.L."/>
            <person name="Grigoriev I.V."/>
            <person name="Lindberg D.R."/>
            <person name="Seaver E.C."/>
            <person name="Weisblat D.A."/>
            <person name="Putnam N.H."/>
            <person name="Rokhsar D.S."/>
        </authorList>
    </citation>
    <scope>NUCLEOTIDE SEQUENCE [LARGE SCALE GENOMIC DNA]</scope>
</reference>
<dbReference type="RefSeq" id="XP_009053190.1">
    <property type="nucleotide sequence ID" value="XM_009054942.1"/>
</dbReference>
<evidence type="ECO:0000313" key="1">
    <source>
        <dbReference type="EMBL" id="ESO96074.1"/>
    </source>
</evidence>
<sequence>MMMESSINSATILPPYEEFEPVDNLHWSPETANSIYLFWIHQLQVSSDKVLIRQTKKNIFSTAYNPKPYTVIAVKGSMIMAKRHEHCITRNSSYFKIIPNNVSISYEEGIEFNNDNPNPMIHPPDNLPEPQIAQSRFVGPVKVEILKGQIAIHPTNLSLRNS</sequence>
<dbReference type="AlphaFoldDB" id="V4C3G4"/>
<organism evidence="1 2">
    <name type="scientific">Lottia gigantea</name>
    <name type="common">Giant owl limpet</name>
    <dbReference type="NCBI Taxonomy" id="225164"/>
    <lineage>
        <taxon>Eukaryota</taxon>
        <taxon>Metazoa</taxon>
        <taxon>Spiralia</taxon>
        <taxon>Lophotrochozoa</taxon>
        <taxon>Mollusca</taxon>
        <taxon>Gastropoda</taxon>
        <taxon>Patellogastropoda</taxon>
        <taxon>Lottioidea</taxon>
        <taxon>Lottiidae</taxon>
        <taxon>Lottia</taxon>
    </lineage>
</organism>
<name>V4C3G4_LOTGI</name>
<dbReference type="Proteomes" id="UP000030746">
    <property type="component" value="Unassembled WGS sequence"/>
</dbReference>
<dbReference type="EMBL" id="KB201549">
    <property type="protein sequence ID" value="ESO96074.1"/>
    <property type="molecule type" value="Genomic_DNA"/>
</dbReference>
<protein>
    <submittedName>
        <fullName evidence="1">Uncharacterized protein</fullName>
    </submittedName>
</protein>
<dbReference type="GeneID" id="20238271"/>
<keyword evidence="2" id="KW-1185">Reference proteome</keyword>
<dbReference type="HOGENOM" id="CLU_1637329_0_0_1"/>
<dbReference type="KEGG" id="lgi:LOTGIDRAFT_160059"/>
<evidence type="ECO:0000313" key="2">
    <source>
        <dbReference type="Proteomes" id="UP000030746"/>
    </source>
</evidence>
<proteinExistence type="predicted"/>
<dbReference type="OrthoDB" id="6155538at2759"/>
<dbReference type="CTD" id="20238271"/>
<accession>V4C3G4</accession>